<dbReference type="PRINTS" id="PR01217">
    <property type="entry name" value="PRICHEXTENSN"/>
</dbReference>
<keyword evidence="3" id="KW-1185">Reference proteome</keyword>
<dbReference type="Proteomes" id="UP000324252">
    <property type="component" value="Unassembled WGS sequence"/>
</dbReference>
<name>A0A1H0BCU0_9RHOB</name>
<feature type="region of interest" description="Disordered" evidence="1">
    <location>
        <begin position="49"/>
        <end position="156"/>
    </location>
</feature>
<gene>
    <name evidence="2" type="ORF">SAMN05444142_101690</name>
</gene>
<evidence type="ECO:0000313" key="3">
    <source>
        <dbReference type="Proteomes" id="UP000324252"/>
    </source>
</evidence>
<dbReference type="EMBL" id="FQZZ01000001">
    <property type="protein sequence ID" value="SHJ57605.1"/>
    <property type="molecule type" value="Genomic_DNA"/>
</dbReference>
<dbReference type="OrthoDB" id="9998203at2"/>
<dbReference type="AlphaFoldDB" id="A0A1H0BCU0"/>
<reference evidence="2 3" key="1">
    <citation type="submission" date="2016-11" db="EMBL/GenBank/DDBJ databases">
        <authorList>
            <person name="Varghese N."/>
            <person name="Submissions S."/>
        </authorList>
    </citation>
    <scope>NUCLEOTIDE SEQUENCE [LARGE SCALE GENOMIC DNA]</scope>
    <source>
        <strain evidence="2 3">DSM 29620</strain>
    </source>
</reference>
<evidence type="ECO:0000256" key="1">
    <source>
        <dbReference type="SAM" id="MobiDB-lite"/>
    </source>
</evidence>
<dbReference type="RefSeq" id="WP_149786436.1">
    <property type="nucleotide sequence ID" value="NZ_FNIO01000001.1"/>
</dbReference>
<organism evidence="2 3">
    <name type="scientific">Lutimaribacter pacificus</name>
    <dbReference type="NCBI Taxonomy" id="391948"/>
    <lineage>
        <taxon>Bacteria</taxon>
        <taxon>Pseudomonadati</taxon>
        <taxon>Pseudomonadota</taxon>
        <taxon>Alphaproteobacteria</taxon>
        <taxon>Rhodobacterales</taxon>
        <taxon>Roseobacteraceae</taxon>
        <taxon>Lutimaribacter</taxon>
    </lineage>
</organism>
<accession>A0A1H0BCU0</accession>
<evidence type="ECO:0000313" key="2">
    <source>
        <dbReference type="EMBL" id="SHJ57605.1"/>
    </source>
</evidence>
<proteinExistence type="predicted"/>
<protein>
    <submittedName>
        <fullName evidence="2">Uncharacterized protein</fullName>
    </submittedName>
</protein>
<feature type="compositionally biased region" description="Low complexity" evidence="1">
    <location>
        <begin position="95"/>
        <end position="133"/>
    </location>
</feature>
<sequence>MSAVPLPVKVSWYAYHFAASTFEAQMRMTHACWMAMMQAHPLAPHGLAEVRKAATGPDAAPAPGPAKPRRAARPKPAQAKPAKPARKPAKPRPAQKPAPAARVAAPQPAAAPEPAATVARAPEPAAKAAEPPKSGQKRKTRAPSAPPPMPKGTGEG</sequence>